<gene>
    <name evidence="1" type="ORF">MUN86_06450</name>
</gene>
<protein>
    <submittedName>
        <fullName evidence="1">Uncharacterized protein</fullName>
    </submittedName>
</protein>
<accession>A0ABY4G9D2</accession>
<evidence type="ECO:0000313" key="1">
    <source>
        <dbReference type="EMBL" id="UOQ67512.1"/>
    </source>
</evidence>
<keyword evidence="2" id="KW-1185">Reference proteome</keyword>
<dbReference type="Proteomes" id="UP000830401">
    <property type="component" value="Chromosome"/>
</dbReference>
<organism evidence="1 2">
    <name type="scientific">Hymenobacter volaticus</name>
    <dbReference type="NCBI Taxonomy" id="2932254"/>
    <lineage>
        <taxon>Bacteria</taxon>
        <taxon>Pseudomonadati</taxon>
        <taxon>Bacteroidota</taxon>
        <taxon>Cytophagia</taxon>
        <taxon>Cytophagales</taxon>
        <taxon>Hymenobacteraceae</taxon>
        <taxon>Hymenobacter</taxon>
    </lineage>
</organism>
<sequence length="68" mass="7653">MLLGGLAVFAGVRQANRPVGQVIVTISNEFNNFFISEREVTSLLTRGGEERIEGSTPTNWIYRPWKLD</sequence>
<reference evidence="1" key="1">
    <citation type="submission" date="2022-04" db="EMBL/GenBank/DDBJ databases">
        <title>Hymenobacter sp. isolated from the air.</title>
        <authorList>
            <person name="Won M."/>
            <person name="Lee C.-M."/>
            <person name="Woen H.-Y."/>
            <person name="Kwon S.-W."/>
        </authorList>
    </citation>
    <scope>NUCLEOTIDE SEQUENCE</scope>
    <source>
        <strain evidence="1">5420S-77</strain>
    </source>
</reference>
<name>A0ABY4G9D2_9BACT</name>
<proteinExistence type="predicted"/>
<dbReference type="EMBL" id="CP095061">
    <property type="protein sequence ID" value="UOQ67512.1"/>
    <property type="molecule type" value="Genomic_DNA"/>
</dbReference>
<evidence type="ECO:0000313" key="2">
    <source>
        <dbReference type="Proteomes" id="UP000830401"/>
    </source>
</evidence>